<evidence type="ECO:0000256" key="2">
    <source>
        <dbReference type="SAM" id="SignalP"/>
    </source>
</evidence>
<evidence type="ECO:0000256" key="1">
    <source>
        <dbReference type="SAM" id="MobiDB-lite"/>
    </source>
</evidence>
<gene>
    <name evidence="3" type="ORF">BO80DRAFT_435698</name>
</gene>
<dbReference type="AlphaFoldDB" id="A0A395GX80"/>
<accession>A0A395GX80</accession>
<protein>
    <submittedName>
        <fullName evidence="3">Uncharacterized protein</fullName>
    </submittedName>
</protein>
<dbReference type="RefSeq" id="XP_025574350.1">
    <property type="nucleotide sequence ID" value="XM_025720920.1"/>
</dbReference>
<dbReference type="Proteomes" id="UP000249402">
    <property type="component" value="Unassembled WGS sequence"/>
</dbReference>
<feature type="signal peptide" evidence="2">
    <location>
        <begin position="1"/>
        <end position="19"/>
    </location>
</feature>
<dbReference type="OrthoDB" id="10411365at2759"/>
<feature type="region of interest" description="Disordered" evidence="1">
    <location>
        <begin position="85"/>
        <end position="105"/>
    </location>
</feature>
<evidence type="ECO:0000313" key="4">
    <source>
        <dbReference type="Proteomes" id="UP000249402"/>
    </source>
</evidence>
<evidence type="ECO:0000313" key="3">
    <source>
        <dbReference type="EMBL" id="RAL00023.1"/>
    </source>
</evidence>
<feature type="chain" id="PRO_5017205008" evidence="2">
    <location>
        <begin position="20"/>
        <end position="105"/>
    </location>
</feature>
<organism evidence="3 4">
    <name type="scientific">Aspergillus ibericus CBS 121593</name>
    <dbReference type="NCBI Taxonomy" id="1448316"/>
    <lineage>
        <taxon>Eukaryota</taxon>
        <taxon>Fungi</taxon>
        <taxon>Dikarya</taxon>
        <taxon>Ascomycota</taxon>
        <taxon>Pezizomycotina</taxon>
        <taxon>Eurotiomycetes</taxon>
        <taxon>Eurotiomycetidae</taxon>
        <taxon>Eurotiales</taxon>
        <taxon>Aspergillaceae</taxon>
        <taxon>Aspergillus</taxon>
        <taxon>Aspergillus subgen. Circumdati</taxon>
    </lineage>
</organism>
<dbReference type="GeneID" id="37225785"/>
<sequence>MKLSNCVVAAVNLTMLAVAAPSTMLSTAVQRRAPIGSFIWSWYGDDQEETHPSAESAEESMNVKRSTMLKARKPIGSFIWSWYGDDQDENEPSVEVVAEETPAVE</sequence>
<keyword evidence="2" id="KW-0732">Signal</keyword>
<reference evidence="3 4" key="1">
    <citation type="submission" date="2018-02" db="EMBL/GenBank/DDBJ databases">
        <title>The genomes of Aspergillus section Nigri reveals drivers in fungal speciation.</title>
        <authorList>
            <consortium name="DOE Joint Genome Institute"/>
            <person name="Vesth T.C."/>
            <person name="Nybo J."/>
            <person name="Theobald S."/>
            <person name="Brandl J."/>
            <person name="Frisvad J.C."/>
            <person name="Nielsen K.F."/>
            <person name="Lyhne E.K."/>
            <person name="Kogle M.E."/>
            <person name="Kuo A."/>
            <person name="Riley R."/>
            <person name="Clum A."/>
            <person name="Nolan M."/>
            <person name="Lipzen A."/>
            <person name="Salamov A."/>
            <person name="Henrissat B."/>
            <person name="Wiebenga A."/>
            <person name="De vries R.P."/>
            <person name="Grigoriev I.V."/>
            <person name="Mortensen U.H."/>
            <person name="Andersen M.R."/>
            <person name="Baker S.E."/>
        </authorList>
    </citation>
    <scope>NUCLEOTIDE SEQUENCE [LARGE SCALE GENOMIC DNA]</scope>
    <source>
        <strain evidence="3 4">CBS 121593</strain>
    </source>
</reference>
<feature type="compositionally biased region" description="Low complexity" evidence="1">
    <location>
        <begin position="93"/>
        <end position="105"/>
    </location>
</feature>
<dbReference type="VEuPathDB" id="FungiDB:BO80DRAFT_435698"/>
<name>A0A395GX80_9EURO</name>
<keyword evidence="4" id="KW-1185">Reference proteome</keyword>
<proteinExistence type="predicted"/>
<dbReference type="EMBL" id="KZ824443">
    <property type="protein sequence ID" value="RAL00023.1"/>
    <property type="molecule type" value="Genomic_DNA"/>
</dbReference>